<dbReference type="KEGG" id="alam:RT761_01292"/>
<keyword evidence="5" id="KW-1185">Reference proteome</keyword>
<evidence type="ECO:0000256" key="1">
    <source>
        <dbReference type="PIRSR" id="PIRSR001359-1"/>
    </source>
</evidence>
<feature type="active site" description="Proton donor" evidence="1">
    <location>
        <position position="93"/>
    </location>
</feature>
<dbReference type="PROSITE" id="PS00806">
    <property type="entry name" value="ALDOLASE_CLASS_II_2"/>
    <property type="match status" value="1"/>
</dbReference>
<dbReference type="InterPro" id="IPR050246">
    <property type="entry name" value="Class_II_FBP_aldolase"/>
</dbReference>
<gene>
    <name evidence="4" type="primary">fba_2</name>
    <name evidence="4" type="ORF">RT761_01292</name>
</gene>
<name>A0A7T1F2J5_ATRLM</name>
<dbReference type="GO" id="GO:0004332">
    <property type="term" value="F:fructose-bisphosphate aldolase activity"/>
    <property type="evidence" value="ECO:0007669"/>
    <property type="project" value="UniProtKB-EC"/>
</dbReference>
<feature type="binding site" evidence="3">
    <location>
        <position position="206"/>
    </location>
    <ligand>
        <name>Zn(2+)</name>
        <dbReference type="ChEBI" id="CHEBI:29105"/>
        <label>1</label>
        <note>catalytic</note>
    </ligand>
</feature>
<dbReference type="PANTHER" id="PTHR30304:SF0">
    <property type="entry name" value="D-TAGATOSE-1,6-BISPHOSPHATE ALDOLASE SUBUNIT GATY-RELATED"/>
    <property type="match status" value="1"/>
</dbReference>
<feature type="binding site" evidence="3">
    <location>
        <position position="242"/>
    </location>
    <ligand>
        <name>Zn(2+)</name>
        <dbReference type="ChEBI" id="CHEBI:29105"/>
        <label>1</label>
        <note>catalytic</note>
    </ligand>
</feature>
<feature type="binding site" evidence="3">
    <location>
        <position position="125"/>
    </location>
    <ligand>
        <name>Zn(2+)</name>
        <dbReference type="ChEBI" id="CHEBI:29105"/>
        <label>2</label>
    </ligand>
</feature>
<dbReference type="Pfam" id="PF01116">
    <property type="entry name" value="F_bP_aldolase"/>
    <property type="match status" value="1"/>
</dbReference>
<feature type="binding site" evidence="3">
    <location>
        <position position="155"/>
    </location>
    <ligand>
        <name>Zn(2+)</name>
        <dbReference type="ChEBI" id="CHEBI:29105"/>
        <label>2</label>
    </ligand>
</feature>
<evidence type="ECO:0000256" key="3">
    <source>
        <dbReference type="PIRSR" id="PIRSR001359-3"/>
    </source>
</evidence>
<dbReference type="EC" id="4.1.2.13" evidence="4"/>
<keyword evidence="3" id="KW-0479">Metal-binding</keyword>
<dbReference type="InterPro" id="IPR000771">
    <property type="entry name" value="FBA_II"/>
</dbReference>
<dbReference type="InterPro" id="IPR013785">
    <property type="entry name" value="Aldolase_TIM"/>
</dbReference>
<dbReference type="GO" id="GO:0005975">
    <property type="term" value="P:carbohydrate metabolic process"/>
    <property type="evidence" value="ECO:0007669"/>
    <property type="project" value="InterPro"/>
</dbReference>
<organism evidence="4 5">
    <name type="scientific">Atribacter laminatus</name>
    <dbReference type="NCBI Taxonomy" id="2847778"/>
    <lineage>
        <taxon>Bacteria</taxon>
        <taxon>Pseudomonadati</taxon>
        <taxon>Atribacterota</taxon>
        <taxon>Atribacteria</taxon>
        <taxon>Atribacterales</taxon>
        <taxon>Atribacteraceae</taxon>
        <taxon>Atribacter</taxon>
    </lineage>
</organism>
<sequence>MNIMENWKKVMEKATLKKVMEAASNQHLVIPAFNIPYLPMMEAVIEALKEIECFALIEVARPDITRFEARSFAAIKKEFDRCKDTSVARLHQDHVPVIDEEGKEVDWKLLVTEAVDLGYDSVMIDGSRLSLEENISISKEVVGIAHPSGVLVEAELGAVMGHESGPMPPYDEIFASGKGFTSPEDAAYMVQSTGIDWLSVAIGNIHGAITGVAKDQKKVQARLNIEHLKKLVQKTGIPLVLHGGSGVQKEYVLQAIQNGITKINVGTEIRQTYEKAMKESGNNVNVAQKALKEKTKEIMNQYYEMTQTARKIGEALF</sequence>
<evidence type="ECO:0000256" key="2">
    <source>
        <dbReference type="PIRSR" id="PIRSR001359-2"/>
    </source>
</evidence>
<feature type="binding site" evidence="2">
    <location>
        <begin position="243"/>
        <end position="245"/>
    </location>
    <ligand>
        <name>dihydroxyacetone phosphate</name>
        <dbReference type="ChEBI" id="CHEBI:57642"/>
    </ligand>
</feature>
<dbReference type="PIRSF" id="PIRSF001359">
    <property type="entry name" value="F_bP_aldolase_II"/>
    <property type="match status" value="1"/>
</dbReference>
<dbReference type="SUPFAM" id="SSF51569">
    <property type="entry name" value="Aldolase"/>
    <property type="match status" value="1"/>
</dbReference>
<feature type="binding site" evidence="2">
    <location>
        <position position="207"/>
    </location>
    <ligand>
        <name>dihydroxyacetone phosphate</name>
        <dbReference type="ChEBI" id="CHEBI:57642"/>
    </ligand>
</feature>
<dbReference type="Proteomes" id="UP000594463">
    <property type="component" value="Chromosome"/>
</dbReference>
<dbReference type="EMBL" id="CP065383">
    <property type="protein sequence ID" value="QPM68078.1"/>
    <property type="molecule type" value="Genomic_DNA"/>
</dbReference>
<dbReference type="GO" id="GO:0008270">
    <property type="term" value="F:zinc ion binding"/>
    <property type="evidence" value="ECO:0007669"/>
    <property type="project" value="InterPro"/>
</dbReference>
<feature type="binding site" evidence="2">
    <location>
        <begin position="264"/>
        <end position="267"/>
    </location>
    <ligand>
        <name>dihydroxyacetone phosphate</name>
        <dbReference type="ChEBI" id="CHEBI:57642"/>
    </ligand>
</feature>
<feature type="binding site" evidence="3">
    <location>
        <position position="94"/>
    </location>
    <ligand>
        <name>Zn(2+)</name>
        <dbReference type="ChEBI" id="CHEBI:29105"/>
        <label>1</label>
        <note>catalytic</note>
    </ligand>
</feature>
<reference evidence="4 5" key="1">
    <citation type="journal article" date="2021" name="Nat. Commun.">
        <title>Isolation of a member of the candidate phylum Atribacteria reveals a unique cell membrane structure.</title>
        <authorList>
            <person name="Taiki K."/>
            <person name="Nobu M.K."/>
            <person name="Kusada H."/>
            <person name="Meng X.-Y."/>
            <person name="Hosoki N."/>
            <person name="Uematsu K."/>
            <person name="Yoshioka H."/>
            <person name="Kamagata Y."/>
            <person name="Tamaki H."/>
        </authorList>
    </citation>
    <scope>NUCLEOTIDE SEQUENCE [LARGE SCALE GENOMIC DNA]</scope>
    <source>
        <strain evidence="4 5">RT761</strain>
    </source>
</reference>
<dbReference type="AlphaFoldDB" id="A0A7T1F2J5"/>
<evidence type="ECO:0000313" key="4">
    <source>
        <dbReference type="EMBL" id="QPM68078.1"/>
    </source>
</evidence>
<accession>A0A7T1F2J5</accession>
<keyword evidence="4" id="KW-0456">Lyase</keyword>
<evidence type="ECO:0000313" key="5">
    <source>
        <dbReference type="Proteomes" id="UP000594463"/>
    </source>
</evidence>
<dbReference type="PANTHER" id="PTHR30304">
    <property type="entry name" value="D-TAGATOSE-1,6-BISPHOSPHATE ALDOLASE"/>
    <property type="match status" value="1"/>
</dbReference>
<comment type="cofactor">
    <cofactor evidence="3">
        <name>Zn(2+)</name>
        <dbReference type="ChEBI" id="CHEBI:29105"/>
    </cofactor>
    <text evidence="3">Binds 2 Zn(2+) ions per subunit. One is catalytic and the other provides a structural contribution.</text>
</comment>
<proteinExistence type="predicted"/>
<protein>
    <submittedName>
        <fullName evidence="4">Fructose-bisphosphate aldolase</fullName>
        <ecNumber evidence="4">4.1.2.13</ecNumber>
    </submittedName>
</protein>
<dbReference type="Gene3D" id="3.20.20.70">
    <property type="entry name" value="Aldolase class I"/>
    <property type="match status" value="1"/>
</dbReference>
<keyword evidence="3" id="KW-0862">Zinc</keyword>